<dbReference type="PANTHER" id="PTHR12849">
    <property type="entry name" value="RNA LARIAT DEBRANCHING ENZYME"/>
    <property type="match status" value="1"/>
</dbReference>
<dbReference type="GO" id="GO:0008419">
    <property type="term" value="F:RNA lariat debranching enzyme activity"/>
    <property type="evidence" value="ECO:0007669"/>
    <property type="project" value="TreeGrafter"/>
</dbReference>
<feature type="region of interest" description="Disordered" evidence="13">
    <location>
        <begin position="470"/>
        <end position="489"/>
    </location>
</feature>
<keyword evidence="8" id="KW-0378">Hydrolase</keyword>
<feature type="compositionally biased region" description="Low complexity" evidence="13">
    <location>
        <begin position="274"/>
        <end position="289"/>
    </location>
</feature>
<evidence type="ECO:0000313" key="16">
    <source>
        <dbReference type="Proteomes" id="UP000241890"/>
    </source>
</evidence>
<keyword evidence="11" id="KW-0464">Manganese</keyword>
<evidence type="ECO:0000256" key="12">
    <source>
        <dbReference type="ARBA" id="ARBA00023242"/>
    </source>
</evidence>
<keyword evidence="9" id="KW-0862">Zinc</keyword>
<dbReference type="InterPro" id="IPR007708">
    <property type="entry name" value="DBR1_C"/>
</dbReference>
<dbReference type="SMART" id="SM01124">
    <property type="entry name" value="DBR1"/>
    <property type="match status" value="1"/>
</dbReference>
<keyword evidence="16" id="KW-1185">Reference proteome</keyword>
<dbReference type="EMBL" id="BEYU01000059">
    <property type="protein sequence ID" value="GBG29489.1"/>
    <property type="molecule type" value="Genomic_DNA"/>
</dbReference>
<comment type="caution">
    <text evidence="15">The sequence shown here is derived from an EMBL/GenBank/DDBJ whole genome shotgun (WGS) entry which is preliminary data.</text>
</comment>
<dbReference type="Proteomes" id="UP000241890">
    <property type="component" value="Unassembled WGS sequence"/>
</dbReference>
<evidence type="ECO:0000256" key="11">
    <source>
        <dbReference type="ARBA" id="ARBA00023211"/>
    </source>
</evidence>
<comment type="subcellular location">
    <subcellularLocation>
        <location evidence="4">Nucleus</location>
    </subcellularLocation>
</comment>
<dbReference type="InterPro" id="IPR004843">
    <property type="entry name" value="Calcineurin-like_PHP"/>
</dbReference>
<organism evidence="15 16">
    <name type="scientific">Hondaea fermentalgiana</name>
    <dbReference type="NCBI Taxonomy" id="2315210"/>
    <lineage>
        <taxon>Eukaryota</taxon>
        <taxon>Sar</taxon>
        <taxon>Stramenopiles</taxon>
        <taxon>Bigyra</taxon>
        <taxon>Labyrinthulomycetes</taxon>
        <taxon>Thraustochytrida</taxon>
        <taxon>Thraustochytriidae</taxon>
        <taxon>Hondaea</taxon>
    </lineage>
</organism>
<evidence type="ECO:0000256" key="2">
    <source>
        <dbReference type="ARBA" id="ARBA00001947"/>
    </source>
</evidence>
<evidence type="ECO:0000313" key="15">
    <source>
        <dbReference type="EMBL" id="GBG29489.1"/>
    </source>
</evidence>
<name>A0A2R5GGM4_9STRA</name>
<evidence type="ECO:0000256" key="8">
    <source>
        <dbReference type="ARBA" id="ARBA00022801"/>
    </source>
</evidence>
<dbReference type="SUPFAM" id="SSF56300">
    <property type="entry name" value="Metallo-dependent phosphatases"/>
    <property type="match status" value="1"/>
</dbReference>
<evidence type="ECO:0000256" key="4">
    <source>
        <dbReference type="ARBA" id="ARBA00004123"/>
    </source>
</evidence>
<dbReference type="OrthoDB" id="407609at2759"/>
<accession>A0A2R5GGM4</accession>
<comment type="cofactor">
    <cofactor evidence="1">
        <name>Mn(2+)</name>
        <dbReference type="ChEBI" id="CHEBI:29035"/>
    </cofactor>
</comment>
<gene>
    <name evidence="15" type="ORF">FCC1311_057102</name>
</gene>
<dbReference type="CDD" id="cd00844">
    <property type="entry name" value="MPP_Dbr1_N"/>
    <property type="match status" value="1"/>
</dbReference>
<evidence type="ECO:0000256" key="3">
    <source>
        <dbReference type="ARBA" id="ARBA00001954"/>
    </source>
</evidence>
<reference evidence="15 16" key="1">
    <citation type="submission" date="2017-12" db="EMBL/GenBank/DDBJ databases">
        <title>Sequencing, de novo assembly and annotation of complete genome of a new Thraustochytrid species, strain FCC1311.</title>
        <authorList>
            <person name="Sedici K."/>
            <person name="Godart F."/>
            <person name="Aiese Cigliano R."/>
            <person name="Sanseverino W."/>
            <person name="Barakat M."/>
            <person name="Ortet P."/>
            <person name="Marechal E."/>
            <person name="Cagnac O."/>
            <person name="Amato A."/>
        </authorList>
    </citation>
    <scope>NUCLEOTIDE SEQUENCE [LARGE SCALE GENOMIC DNA]</scope>
</reference>
<dbReference type="Pfam" id="PF05011">
    <property type="entry name" value="DBR1"/>
    <property type="match status" value="1"/>
</dbReference>
<feature type="region of interest" description="Disordered" evidence="13">
    <location>
        <begin position="270"/>
        <end position="289"/>
    </location>
</feature>
<feature type="domain" description="Lariat debranching enzyme C-terminal" evidence="14">
    <location>
        <begin position="311"/>
        <end position="456"/>
    </location>
</feature>
<keyword evidence="7" id="KW-0479">Metal-binding</keyword>
<dbReference type="InterPro" id="IPR041816">
    <property type="entry name" value="Dbr1_N"/>
</dbReference>
<keyword evidence="10" id="KW-0408">Iron</keyword>
<dbReference type="InterPro" id="IPR029052">
    <property type="entry name" value="Metallo-depent_PP-like"/>
</dbReference>
<evidence type="ECO:0000256" key="5">
    <source>
        <dbReference type="ARBA" id="ARBA00006045"/>
    </source>
</evidence>
<dbReference type="PANTHER" id="PTHR12849:SF0">
    <property type="entry name" value="LARIAT DEBRANCHING ENZYME"/>
    <property type="match status" value="1"/>
</dbReference>
<evidence type="ECO:0000256" key="13">
    <source>
        <dbReference type="SAM" id="MobiDB-lite"/>
    </source>
</evidence>
<comment type="cofactor">
    <cofactor evidence="3">
        <name>Fe(2+)</name>
        <dbReference type="ChEBI" id="CHEBI:29033"/>
    </cofactor>
</comment>
<dbReference type="AlphaFoldDB" id="A0A2R5GGM4"/>
<evidence type="ECO:0000259" key="14">
    <source>
        <dbReference type="SMART" id="SM01124"/>
    </source>
</evidence>
<evidence type="ECO:0000256" key="6">
    <source>
        <dbReference type="ARBA" id="ARBA00022664"/>
    </source>
</evidence>
<dbReference type="GO" id="GO:0000398">
    <property type="term" value="P:mRNA splicing, via spliceosome"/>
    <property type="evidence" value="ECO:0007669"/>
    <property type="project" value="TreeGrafter"/>
</dbReference>
<protein>
    <submittedName>
        <fullName evidence="15">Lariat debranching enzyme</fullName>
    </submittedName>
</protein>
<keyword evidence="6" id="KW-0507">mRNA processing</keyword>
<keyword evidence="12" id="KW-0539">Nucleus</keyword>
<evidence type="ECO:0000256" key="7">
    <source>
        <dbReference type="ARBA" id="ARBA00022723"/>
    </source>
</evidence>
<comment type="similarity">
    <text evidence="5">Belongs to the lariat debranching enzyme family.</text>
</comment>
<comment type="cofactor">
    <cofactor evidence="2">
        <name>Zn(2+)</name>
        <dbReference type="ChEBI" id="CHEBI:29105"/>
    </cofactor>
</comment>
<dbReference type="InParanoid" id="A0A2R5GGM4"/>
<feature type="region of interest" description="Disordered" evidence="13">
    <location>
        <begin position="1"/>
        <end position="21"/>
    </location>
</feature>
<dbReference type="GO" id="GO:0005634">
    <property type="term" value="C:nucleus"/>
    <property type="evidence" value="ECO:0007669"/>
    <property type="project" value="UniProtKB-SubCell"/>
</dbReference>
<evidence type="ECO:0000256" key="9">
    <source>
        <dbReference type="ARBA" id="ARBA00022833"/>
    </source>
</evidence>
<dbReference type="GO" id="GO:0046872">
    <property type="term" value="F:metal ion binding"/>
    <property type="evidence" value="ECO:0007669"/>
    <property type="project" value="UniProtKB-KW"/>
</dbReference>
<sequence>MQAQSGASAAPTPQPVAARARGRKVRVAVEGCAHGRLTDIYNAVSKRGAVDLLLICGDFQAVRNPGDLACMSVPDKYKEMGEFYKYYTGELRAPVLTLVIGGNHEASNYMQELFYGGWLAPNIYYLGQAGVVRVGGLRIAGMSGIFNERHYMQDLRRQERPPYTPAGKRSVYHIRPFEVAQLSFLTGRLDVFLSHDWPLGIAHFGNTGKLLSEKKFLRKEVMSNTLGSPPGAMLLNLLRPVRWFSAHMHVRFAALVRHAPPPPAPGNVANTAVSQSMPSSSTTMDSSASDGFVPAEDVGGDDTVVLKPQSVQGAGLPDTTEFLALDKCLPGRKYLEIVELEAPEAEPEGPLDLAYDPEWLAIMELTQMQVAPPPRRAAMNWEELRGVVEGRRAELTKKWAERDLVIDPAWFERTVTAYDPTQEEQRRHFRRARAPLQMGNPQTDRFLDTLGLGHRWPVTIAWKKQGTNSTAQAASSSHGGGVSASSSASLAAVTDENEIDIGL</sequence>
<evidence type="ECO:0000256" key="1">
    <source>
        <dbReference type="ARBA" id="ARBA00001936"/>
    </source>
</evidence>
<dbReference type="Pfam" id="PF00149">
    <property type="entry name" value="Metallophos"/>
    <property type="match status" value="1"/>
</dbReference>
<proteinExistence type="inferred from homology"/>
<evidence type="ECO:0000256" key="10">
    <source>
        <dbReference type="ARBA" id="ARBA00023004"/>
    </source>
</evidence>